<dbReference type="Ensembl" id="ENSGEVT00005031485.1">
    <property type="protein sequence ID" value="ENSGEVP00005029983.1"/>
    <property type="gene ID" value="ENSGEVG00005020936.1"/>
</dbReference>
<reference evidence="8" key="1">
    <citation type="submission" date="2025-08" db="UniProtKB">
        <authorList>
            <consortium name="Ensembl"/>
        </authorList>
    </citation>
    <scope>IDENTIFICATION</scope>
</reference>
<feature type="compositionally biased region" description="Low complexity" evidence="6">
    <location>
        <begin position="524"/>
        <end position="537"/>
    </location>
</feature>
<sequence length="592" mass="66988">MIFLFYFRYTPDNTPLAGLEANYCRNPDEDEKGPWCYTTDPNIRFDYCNIQECEGQDECMHCSGENYQGKISQTESGIECQHWDAQQPHSHGYIPSNFPEKNLRMNYCRNPDGEPRPWCFTTNPTKRWEFCNIPRCSKCYLRRLWNPTTPPPLSGPGRQCLSGNGEDYRGKIGVTVSGNTCQRWSAQFPHKHGRTPESYPCKALEENYCRNPDGEIKPWCYTTNSTTRWEYCKIPSCDETEAVNTGKENALVIQQNPVIEDCFQGTGLTYRGTTSLTISGKKCQAWRSMSPHKHTKTPTEYPNADLRQNYCRNPDGDRAPWCYTIDPSVRWEYCNLRRCSNTQINLPKPPRPTMVSTLRTTTSTLVTPTKQGTVADCVVGNGLDYRGTIATTASGKTCQEWSSQKPHSHDYFTPVTHPRAGLERNYCRNPDGDINGPWCYTTDPKKAWEYCEITKCRNYSLEKWCLIATRLSDLYRICCLSLLEVVIQKLKHPTSLAGAALDISPPQAWQHAMRERSAGRRPRSSGGPPAGVPAEGPLVPQLHRSRGTSGPLAGMSPKAPSLPPSRRLAERPLGMPPQARAWHAGAWTRPDH</sequence>
<feature type="domain" description="Kringle" evidence="7">
    <location>
        <begin position="376"/>
        <end position="456"/>
    </location>
</feature>
<keyword evidence="3" id="KW-0677">Repeat</keyword>
<dbReference type="PRINTS" id="PR00018">
    <property type="entry name" value="KRINGLE"/>
</dbReference>
<dbReference type="SUPFAM" id="SSF57440">
    <property type="entry name" value="Kringle-like"/>
    <property type="match status" value="5"/>
</dbReference>
<feature type="region of interest" description="Disordered" evidence="6">
    <location>
        <begin position="508"/>
        <end position="592"/>
    </location>
</feature>
<feature type="disulfide bond" evidence="5">
    <location>
        <begin position="209"/>
        <end position="232"/>
    </location>
</feature>
<feature type="disulfide bond" evidence="5">
    <location>
        <begin position="262"/>
        <end position="339"/>
    </location>
</feature>
<feature type="domain" description="Kringle" evidence="7">
    <location>
        <begin position="261"/>
        <end position="339"/>
    </location>
</feature>
<feature type="disulfide bond" evidence="5">
    <location>
        <begin position="80"/>
        <end position="119"/>
    </location>
</feature>
<protein>
    <submittedName>
        <fullName evidence="8">Plasminogen</fullName>
    </submittedName>
</protein>
<dbReference type="InterPro" id="IPR013806">
    <property type="entry name" value="Kringle-like"/>
</dbReference>
<dbReference type="InterPro" id="IPR038178">
    <property type="entry name" value="Kringle_sf"/>
</dbReference>
<dbReference type="PROSITE" id="PS00021">
    <property type="entry name" value="KRINGLE_1"/>
    <property type="match status" value="5"/>
</dbReference>
<dbReference type="GO" id="GO:0005102">
    <property type="term" value="F:signaling receptor binding"/>
    <property type="evidence" value="ECO:0007669"/>
    <property type="project" value="TreeGrafter"/>
</dbReference>
<dbReference type="AlphaFoldDB" id="A0A8C4YRQ4"/>
<evidence type="ECO:0000256" key="6">
    <source>
        <dbReference type="SAM" id="MobiDB-lite"/>
    </source>
</evidence>
<accession>A0A8C4YRQ4</accession>
<feature type="disulfide bond" evidence="5">
    <location>
        <begin position="108"/>
        <end position="131"/>
    </location>
</feature>
<dbReference type="FunFam" id="2.40.20.10:FF:000025">
    <property type="entry name" value="Plasminogen"/>
    <property type="match status" value="2"/>
</dbReference>
<organism evidence="8 9">
    <name type="scientific">Gopherus evgoodei</name>
    <name type="common">Goodes thornscrub tortoise</name>
    <dbReference type="NCBI Taxonomy" id="1825980"/>
    <lineage>
        <taxon>Eukaryota</taxon>
        <taxon>Metazoa</taxon>
        <taxon>Chordata</taxon>
        <taxon>Craniata</taxon>
        <taxon>Vertebrata</taxon>
        <taxon>Euteleostomi</taxon>
        <taxon>Archelosauria</taxon>
        <taxon>Testudinata</taxon>
        <taxon>Testudines</taxon>
        <taxon>Cryptodira</taxon>
        <taxon>Durocryptodira</taxon>
        <taxon>Testudinoidea</taxon>
        <taxon>Testudinidae</taxon>
        <taxon>Gopherus</taxon>
    </lineage>
</organism>
<dbReference type="Pfam" id="PF00051">
    <property type="entry name" value="Kringle"/>
    <property type="match status" value="5"/>
</dbReference>
<dbReference type="FunFam" id="2.40.20.10:FF:000011">
    <property type="entry name" value="Plasminogen"/>
    <property type="match status" value="1"/>
</dbReference>
<feature type="disulfide bond" evidence="5">
    <location>
        <begin position="181"/>
        <end position="220"/>
    </location>
</feature>
<dbReference type="SMART" id="SM00130">
    <property type="entry name" value="KR"/>
    <property type="match status" value="5"/>
</dbReference>
<keyword evidence="4 5" id="KW-1015">Disulfide bond</keyword>
<dbReference type="GO" id="GO:0004175">
    <property type="term" value="F:endopeptidase activity"/>
    <property type="evidence" value="ECO:0007669"/>
    <property type="project" value="TreeGrafter"/>
</dbReference>
<feature type="disulfide bond" evidence="5">
    <location>
        <begin position="160"/>
        <end position="237"/>
    </location>
</feature>
<keyword evidence="1 5" id="KW-0420">Kringle</keyword>
<feature type="domain" description="Kringle" evidence="7">
    <location>
        <begin position="58"/>
        <end position="136"/>
    </location>
</feature>
<dbReference type="Gene3D" id="2.40.20.10">
    <property type="entry name" value="Plasminogen Kringle 4"/>
    <property type="match status" value="5"/>
</dbReference>
<feature type="disulfide bond" evidence="5">
    <location>
        <begin position="283"/>
        <end position="322"/>
    </location>
</feature>
<feature type="domain" description="Kringle" evidence="7">
    <location>
        <begin position="159"/>
        <end position="237"/>
    </location>
</feature>
<proteinExistence type="predicted"/>
<dbReference type="PANTHER" id="PTHR24261:SF13">
    <property type="entry name" value="PLASMINOGEN"/>
    <property type="match status" value="1"/>
</dbReference>
<feature type="domain" description="Kringle" evidence="7">
    <location>
        <begin position="9"/>
        <end position="53"/>
    </location>
</feature>
<evidence type="ECO:0000256" key="2">
    <source>
        <dbReference type="ARBA" id="ARBA00022729"/>
    </source>
</evidence>
<name>A0A8C4YRQ4_9SAUR</name>
<keyword evidence="9" id="KW-1185">Reference proteome</keyword>
<evidence type="ECO:0000256" key="4">
    <source>
        <dbReference type="ARBA" id="ARBA00023157"/>
    </source>
</evidence>
<gene>
    <name evidence="8" type="primary">LOC115647548</name>
    <name evidence="8" type="synonym">PLG</name>
</gene>
<evidence type="ECO:0000259" key="7">
    <source>
        <dbReference type="PROSITE" id="PS50070"/>
    </source>
</evidence>
<evidence type="ECO:0000313" key="8">
    <source>
        <dbReference type="Ensembl" id="ENSGEVP00005029983.1"/>
    </source>
</evidence>
<dbReference type="GeneTree" id="ENSGT00940000155208"/>
<dbReference type="InterPro" id="IPR018056">
    <property type="entry name" value="Kringle_CS"/>
</dbReference>
<dbReference type="Proteomes" id="UP000694390">
    <property type="component" value="Unassembled WGS sequence"/>
</dbReference>
<evidence type="ECO:0000256" key="3">
    <source>
        <dbReference type="ARBA" id="ARBA00022737"/>
    </source>
</evidence>
<feature type="disulfide bond" evidence="5">
    <location>
        <begin position="311"/>
        <end position="334"/>
    </location>
</feature>
<feature type="disulfide bond" evidence="5">
    <location>
        <begin position="59"/>
        <end position="136"/>
    </location>
</feature>
<evidence type="ECO:0000313" key="9">
    <source>
        <dbReference type="Proteomes" id="UP000694390"/>
    </source>
</evidence>
<dbReference type="GO" id="GO:0005615">
    <property type="term" value="C:extracellular space"/>
    <property type="evidence" value="ECO:0007669"/>
    <property type="project" value="TreeGrafter"/>
</dbReference>
<evidence type="ECO:0000256" key="5">
    <source>
        <dbReference type="PROSITE-ProRule" id="PRU00121"/>
    </source>
</evidence>
<dbReference type="FunFam" id="2.40.20.10:FF:000004">
    <property type="entry name" value="Hepatocyte growth factor"/>
    <property type="match status" value="1"/>
</dbReference>
<dbReference type="PROSITE" id="PS50070">
    <property type="entry name" value="KRINGLE_2"/>
    <property type="match status" value="5"/>
</dbReference>
<dbReference type="CDD" id="cd00108">
    <property type="entry name" value="KR"/>
    <property type="match status" value="5"/>
</dbReference>
<dbReference type="InterPro" id="IPR000001">
    <property type="entry name" value="Kringle"/>
</dbReference>
<evidence type="ECO:0000256" key="1">
    <source>
        <dbReference type="ARBA" id="ARBA00022572"/>
    </source>
</evidence>
<keyword evidence="2" id="KW-0732">Signal</keyword>
<dbReference type="InterPro" id="IPR050759">
    <property type="entry name" value="Serine_protease_kringle"/>
</dbReference>
<reference evidence="8" key="2">
    <citation type="submission" date="2025-09" db="UniProtKB">
        <authorList>
            <consortium name="Ensembl"/>
        </authorList>
    </citation>
    <scope>IDENTIFICATION</scope>
</reference>
<dbReference type="PANTHER" id="PTHR24261">
    <property type="entry name" value="PLASMINOGEN-RELATED"/>
    <property type="match status" value="1"/>
</dbReference>
<comment type="caution">
    <text evidence="5">Lacks conserved residue(s) required for the propagation of feature annotation.</text>
</comment>